<reference evidence="4 5" key="1">
    <citation type="submission" date="2018-08" db="EMBL/GenBank/DDBJ databases">
        <title>Genomic Encyclopedia of Archaeal and Bacterial Type Strains, Phase II (KMG-II): from individual species to whole genera.</title>
        <authorList>
            <person name="Goeker M."/>
        </authorList>
    </citation>
    <scope>NUCLEOTIDE SEQUENCE [LARGE SCALE GENOMIC DNA]</scope>
    <source>
        <strain evidence="4 5">DSM 45791</strain>
    </source>
</reference>
<keyword evidence="2 4" id="KW-0067">ATP-binding</keyword>
<dbReference type="PANTHER" id="PTHR42855:SF2">
    <property type="entry name" value="DRUG RESISTANCE ABC TRANSPORTER,ATP-BINDING PROTEIN"/>
    <property type="match status" value="1"/>
</dbReference>
<dbReference type="InterPro" id="IPR003593">
    <property type="entry name" value="AAA+_ATPase"/>
</dbReference>
<evidence type="ECO:0000313" key="4">
    <source>
        <dbReference type="EMBL" id="REH38191.1"/>
    </source>
</evidence>
<dbReference type="InterPro" id="IPR051309">
    <property type="entry name" value="ABCF_ATPase"/>
</dbReference>
<comment type="caution">
    <text evidence="4">The sequence shown here is derived from an EMBL/GenBank/DDBJ whole genome shotgun (WGS) entry which is preliminary data.</text>
</comment>
<dbReference type="AlphaFoldDB" id="A0A3E0H514"/>
<evidence type="ECO:0000256" key="1">
    <source>
        <dbReference type="ARBA" id="ARBA00022741"/>
    </source>
</evidence>
<sequence length="540" mass="58483">MSNIPFRTSAQLTLRGVGKRFAHRRVLDAVSATIRPGERVGVVGENGSGKSTLLRLISGQELPDDGEIIVRAPGGVGHLGQVLDLPATATVQDAIDAALAEIRDLERRITEVGPDDVDAFAELLAALELRDGYRADAKVDTAMSVLRIGHLDRSRRLGSLSGGQQARLALACVLSAEPELLLLDEPTNHLDAQALAWLEERLLAHRGTLVVVTHDRLLLDRIATAIIEVDGDRRTITRYGNGYAGFLAEKWAARKRWEQQYLDWVDEIEHWTRFGATTAYEVAPGRPIKDHNKCKYNGDGQRVQASIATRVRSAAERLDRLWADPVPRPPDPLRLDAPLSGGDVDGVVLAATDVSLQGRVFVDELIISAGSRLLVSGPNGAGKSSLLSVLAGQLRPDTGTIVRNGRIGYLAQENVVRTPERTVLASFARGRAGTFDEHAERLLSLGLFAEADLQTPVGALSVGQQRRLALARLLVTEVDVLLLDEPTNHLSLALVEELEVALEHYAGAVVVVSHDRLFRSRWTGAELTLDAGRPVPASVG</sequence>
<organism evidence="4 5">
    <name type="scientific">Kutzneria buriramensis</name>
    <dbReference type="NCBI Taxonomy" id="1045776"/>
    <lineage>
        <taxon>Bacteria</taxon>
        <taxon>Bacillati</taxon>
        <taxon>Actinomycetota</taxon>
        <taxon>Actinomycetes</taxon>
        <taxon>Pseudonocardiales</taxon>
        <taxon>Pseudonocardiaceae</taxon>
        <taxon>Kutzneria</taxon>
    </lineage>
</organism>
<dbReference type="PANTHER" id="PTHR42855">
    <property type="entry name" value="ABC TRANSPORTER ATP-BINDING SUBUNIT"/>
    <property type="match status" value="1"/>
</dbReference>
<dbReference type="GO" id="GO:0016887">
    <property type="term" value="F:ATP hydrolysis activity"/>
    <property type="evidence" value="ECO:0007669"/>
    <property type="project" value="InterPro"/>
</dbReference>
<dbReference type="InterPro" id="IPR027417">
    <property type="entry name" value="P-loop_NTPase"/>
</dbReference>
<dbReference type="FunFam" id="3.40.50.300:FF:000011">
    <property type="entry name" value="Putative ABC transporter ATP-binding component"/>
    <property type="match status" value="1"/>
</dbReference>
<accession>A0A3E0H514</accession>
<protein>
    <submittedName>
        <fullName evidence="4">Macrolide transport system ATP-binding/permease protein</fullName>
    </submittedName>
</protein>
<dbReference type="SMART" id="SM00382">
    <property type="entry name" value="AAA"/>
    <property type="match status" value="2"/>
</dbReference>
<dbReference type="RefSeq" id="WP_116179039.1">
    <property type="nucleotide sequence ID" value="NZ_CP144375.1"/>
</dbReference>
<dbReference type="GO" id="GO:0005524">
    <property type="term" value="F:ATP binding"/>
    <property type="evidence" value="ECO:0007669"/>
    <property type="project" value="UniProtKB-KW"/>
</dbReference>
<feature type="domain" description="ABC transporter" evidence="3">
    <location>
        <begin position="333"/>
        <end position="539"/>
    </location>
</feature>
<proteinExistence type="predicted"/>
<name>A0A3E0H514_9PSEU</name>
<dbReference type="Proteomes" id="UP000256269">
    <property type="component" value="Unassembled WGS sequence"/>
</dbReference>
<dbReference type="Gene3D" id="3.40.50.300">
    <property type="entry name" value="P-loop containing nucleotide triphosphate hydrolases"/>
    <property type="match status" value="2"/>
</dbReference>
<dbReference type="Pfam" id="PF00005">
    <property type="entry name" value="ABC_tran"/>
    <property type="match status" value="2"/>
</dbReference>
<dbReference type="PROSITE" id="PS50893">
    <property type="entry name" value="ABC_TRANSPORTER_2"/>
    <property type="match status" value="2"/>
</dbReference>
<evidence type="ECO:0000256" key="2">
    <source>
        <dbReference type="ARBA" id="ARBA00022840"/>
    </source>
</evidence>
<keyword evidence="5" id="KW-1185">Reference proteome</keyword>
<evidence type="ECO:0000259" key="3">
    <source>
        <dbReference type="PROSITE" id="PS50893"/>
    </source>
</evidence>
<dbReference type="CDD" id="cd03221">
    <property type="entry name" value="ABCF_EF-3"/>
    <property type="match status" value="2"/>
</dbReference>
<keyword evidence="1" id="KW-0547">Nucleotide-binding</keyword>
<gene>
    <name evidence="4" type="ORF">BCF44_114216</name>
</gene>
<dbReference type="InterPro" id="IPR017871">
    <property type="entry name" value="ABC_transporter-like_CS"/>
</dbReference>
<dbReference type="InterPro" id="IPR003439">
    <property type="entry name" value="ABC_transporter-like_ATP-bd"/>
</dbReference>
<dbReference type="PROSITE" id="PS00211">
    <property type="entry name" value="ABC_TRANSPORTER_1"/>
    <property type="match status" value="2"/>
</dbReference>
<evidence type="ECO:0000313" key="5">
    <source>
        <dbReference type="Proteomes" id="UP000256269"/>
    </source>
</evidence>
<dbReference type="EMBL" id="QUNO01000014">
    <property type="protein sequence ID" value="REH38191.1"/>
    <property type="molecule type" value="Genomic_DNA"/>
</dbReference>
<feature type="domain" description="ABC transporter" evidence="3">
    <location>
        <begin position="12"/>
        <end position="256"/>
    </location>
</feature>
<dbReference type="SUPFAM" id="SSF52540">
    <property type="entry name" value="P-loop containing nucleoside triphosphate hydrolases"/>
    <property type="match status" value="2"/>
</dbReference>
<dbReference type="OrthoDB" id="3169603at2"/>